<feature type="region of interest" description="Disordered" evidence="1">
    <location>
        <begin position="122"/>
        <end position="166"/>
    </location>
</feature>
<dbReference type="AlphaFoldDB" id="A0A448Z7V4"/>
<reference evidence="2 3" key="1">
    <citation type="submission" date="2019-01" db="EMBL/GenBank/DDBJ databases">
        <authorList>
            <person name="Ferrante I. M."/>
        </authorList>
    </citation>
    <scope>NUCLEOTIDE SEQUENCE [LARGE SCALE GENOMIC DNA]</scope>
    <source>
        <strain evidence="2 3">B856</strain>
    </source>
</reference>
<dbReference type="Proteomes" id="UP000291116">
    <property type="component" value="Unassembled WGS sequence"/>
</dbReference>
<feature type="compositionally biased region" description="Basic and acidic residues" evidence="1">
    <location>
        <begin position="251"/>
        <end position="268"/>
    </location>
</feature>
<feature type="region of interest" description="Disordered" evidence="1">
    <location>
        <begin position="1"/>
        <end position="55"/>
    </location>
</feature>
<organism evidence="2 3">
    <name type="scientific">Pseudo-nitzschia multistriata</name>
    <dbReference type="NCBI Taxonomy" id="183589"/>
    <lineage>
        <taxon>Eukaryota</taxon>
        <taxon>Sar</taxon>
        <taxon>Stramenopiles</taxon>
        <taxon>Ochrophyta</taxon>
        <taxon>Bacillariophyta</taxon>
        <taxon>Bacillariophyceae</taxon>
        <taxon>Bacillariophycidae</taxon>
        <taxon>Bacillariales</taxon>
        <taxon>Bacillariaceae</taxon>
        <taxon>Pseudo-nitzschia</taxon>
    </lineage>
</organism>
<evidence type="ECO:0000256" key="1">
    <source>
        <dbReference type="SAM" id="MobiDB-lite"/>
    </source>
</evidence>
<dbReference type="EMBL" id="CAACVS010000155">
    <property type="protein sequence ID" value="VEU38132.1"/>
    <property type="molecule type" value="Genomic_DNA"/>
</dbReference>
<protein>
    <submittedName>
        <fullName evidence="2">Uncharacterized protein</fullName>
    </submittedName>
</protein>
<accession>A0A448Z7V4</accession>
<proteinExistence type="predicted"/>
<dbReference type="OrthoDB" id="10658417at2759"/>
<name>A0A448Z7V4_9STRA</name>
<evidence type="ECO:0000313" key="3">
    <source>
        <dbReference type="Proteomes" id="UP000291116"/>
    </source>
</evidence>
<keyword evidence="3" id="KW-1185">Reference proteome</keyword>
<evidence type="ECO:0000313" key="2">
    <source>
        <dbReference type="EMBL" id="VEU38132.1"/>
    </source>
</evidence>
<feature type="region of interest" description="Disordered" evidence="1">
    <location>
        <begin position="239"/>
        <end position="275"/>
    </location>
</feature>
<sequence length="313" mass="34763">MPLSVRSKPKPMPPKPRGPALFALKHYSDSIAVGRRRRSQSEGESGRVWPGTDPALRERPHRVVSCRFEMEVPTNALRMNVTLSVVAARDRRRNGCGGGAPGSSESVFCPSVSYKITVCTPRRESHHGGIGSSNPQRSYEPQHQRPEPHGPVVRKNADGSITHTTTTSTLRWTSNFVVSDNDEQGDPCHEWTGSFVFDDTPVDVSACSFHQLEGTFRGRNCSVGVRCSNNTTTNITSNNTTINTDGFGKNDQGRQRATPDKRTIEHGHTHTPARKRRRLLSQCRNHHLRDTARLPARLPARIDNPTPSAMLFF</sequence>
<gene>
    <name evidence="2" type="ORF">PSNMU_V1.4_AUG-EV-PASAV3_0049460</name>
</gene>